<name>A0A5D4T1D5_9BACI</name>
<evidence type="ECO:0000313" key="4">
    <source>
        <dbReference type="EMBL" id="TYS69487.1"/>
    </source>
</evidence>
<evidence type="ECO:0000259" key="3">
    <source>
        <dbReference type="PROSITE" id="PS51756"/>
    </source>
</evidence>
<feature type="domain" description="LXG" evidence="3">
    <location>
        <begin position="1"/>
        <end position="235"/>
    </location>
</feature>
<evidence type="ECO:0000256" key="2">
    <source>
        <dbReference type="SAM" id="Coils"/>
    </source>
</evidence>
<dbReference type="OrthoDB" id="3261089at2"/>
<comment type="similarity">
    <text evidence="1">In the N-terminal section; belongs to the LXG family.</text>
</comment>
<evidence type="ECO:0000313" key="5">
    <source>
        <dbReference type="Proteomes" id="UP000322524"/>
    </source>
</evidence>
<dbReference type="RefSeq" id="WP_148987067.1">
    <property type="nucleotide sequence ID" value="NZ_VTEV01000002.1"/>
</dbReference>
<accession>A0A5D4T1D5</accession>
<sequence>MKTLEISTLQSGVEQLLAKLSQHREQVSQLESAVQNFSSLNESFKGQAGQSIRGFYQDSHQPFLQFLKEVIGMYESTLNGLKNELNGVESASNGVIKEDFLQHDMEQGLNQARDFVMDLTDETNQKVQSISDIVSLPRIQDASFQGQVQAARQHVDKTIEKLHRFDQVQTSALEPVEQNLQFMNQYVQQVQGLFTSGSVSIGNYNRNFCYAPEYLQNGGSRDPYYGFSTDPRVVANGVDASDTGRDVPFEWDMTPTLGLNFDQWREQPINAATNFGVVTATAYGASKRVNLARQGFGVQLTSYTTAQGVTKPHIKVSEPHLDGINKKNYRGTNATTHPKLWKMVNPAASVKEAFKWTSNRLGYIGVGATVTGDIVHGVQNNQSASEIAGNVTGDVVVAGTSIAASAAFGAKAGAVAGAALGGPVGVVVGAAVGAVAGIVVTSLLSDLKFMDVDNDRKKDSVGDAIKKGTTGIINKVGSWFGK</sequence>
<evidence type="ECO:0000256" key="1">
    <source>
        <dbReference type="ARBA" id="ARBA00034117"/>
    </source>
</evidence>
<dbReference type="AlphaFoldDB" id="A0A5D4T1D5"/>
<organism evidence="4 5">
    <name type="scientific">Sutcliffiella horikoshii</name>
    <dbReference type="NCBI Taxonomy" id="79883"/>
    <lineage>
        <taxon>Bacteria</taxon>
        <taxon>Bacillati</taxon>
        <taxon>Bacillota</taxon>
        <taxon>Bacilli</taxon>
        <taxon>Bacillales</taxon>
        <taxon>Bacillaceae</taxon>
        <taxon>Sutcliffiella</taxon>
    </lineage>
</organism>
<dbReference type="Pfam" id="PF04740">
    <property type="entry name" value="LXG"/>
    <property type="match status" value="1"/>
</dbReference>
<protein>
    <recommendedName>
        <fullName evidence="3">LXG domain-containing protein</fullName>
    </recommendedName>
</protein>
<dbReference type="InterPro" id="IPR006829">
    <property type="entry name" value="LXG_dom"/>
</dbReference>
<gene>
    <name evidence="4" type="ORF">FZC76_04420</name>
</gene>
<comment type="caution">
    <text evidence="4">The sequence shown here is derived from an EMBL/GenBank/DDBJ whole genome shotgun (WGS) entry which is preliminary data.</text>
</comment>
<dbReference type="EMBL" id="VTEV01000002">
    <property type="protein sequence ID" value="TYS69487.1"/>
    <property type="molecule type" value="Genomic_DNA"/>
</dbReference>
<keyword evidence="2" id="KW-0175">Coiled coil</keyword>
<reference evidence="4 5" key="1">
    <citation type="submission" date="2019-08" db="EMBL/GenBank/DDBJ databases">
        <title>Bacillus genomes from the desert of Cuatro Cienegas, Coahuila.</title>
        <authorList>
            <person name="Olmedo-Alvarez G."/>
        </authorList>
    </citation>
    <scope>NUCLEOTIDE SEQUENCE [LARGE SCALE GENOMIC DNA]</scope>
    <source>
        <strain evidence="4 5">CH28_1T</strain>
    </source>
</reference>
<dbReference type="Proteomes" id="UP000322524">
    <property type="component" value="Unassembled WGS sequence"/>
</dbReference>
<feature type="coiled-coil region" evidence="2">
    <location>
        <begin position="6"/>
        <end position="40"/>
    </location>
</feature>
<proteinExistence type="inferred from homology"/>
<dbReference type="PROSITE" id="PS51756">
    <property type="entry name" value="LXG"/>
    <property type="match status" value="1"/>
</dbReference>